<dbReference type="InterPro" id="IPR015424">
    <property type="entry name" value="PyrdxlP-dep_Trfase"/>
</dbReference>
<keyword evidence="2" id="KW-0663">Pyridoxal phosphate</keyword>
<dbReference type="PATRIC" id="fig|1424334.3.peg.1866"/>
<keyword evidence="7" id="KW-1185">Reference proteome</keyword>
<dbReference type="Gene3D" id="3.90.1150.10">
    <property type="entry name" value="Aspartate Aminotransferase, domain 1"/>
    <property type="match status" value="1"/>
</dbReference>
<feature type="domain" description="Aminotransferase class V" evidence="5">
    <location>
        <begin position="57"/>
        <end position="381"/>
    </location>
</feature>
<dbReference type="SUPFAM" id="SSF53383">
    <property type="entry name" value="PLP-dependent transferases"/>
    <property type="match status" value="1"/>
</dbReference>
<dbReference type="InterPro" id="IPR015421">
    <property type="entry name" value="PyrdxlP-dep_Trfase_major"/>
</dbReference>
<evidence type="ECO:0000313" key="6">
    <source>
        <dbReference type="EMBL" id="ETF03488.1"/>
    </source>
</evidence>
<dbReference type="STRING" id="1424334.W822_09285"/>
<evidence type="ECO:0000256" key="3">
    <source>
        <dbReference type="RuleBase" id="RU004075"/>
    </source>
</evidence>
<dbReference type="eggNOG" id="COG0520">
    <property type="taxonomic scope" value="Bacteria"/>
</dbReference>
<gene>
    <name evidence="6" type="ORF">W822_09285</name>
</gene>
<proteinExistence type="inferred from homology"/>
<comment type="similarity">
    <text evidence="3">Belongs to the class-V pyridoxal-phosphate-dependent aminotransferase family.</text>
</comment>
<sequence>MIQSIDADFDRVKTHFSGARNKVYMDVASRGLLYDRAVAITESHLQERVDGVADKKRYFSLVESAREKFARLIGAHADEIAITKNVSDGLAIVAGAIDWSRGGEVLLCSDIEHPNNIYVWRNLESRGVKVNDLPSENKSFPVQAALEWIAKPAEVPRVVTLSATSFKPGFRADLRTLSEACDQYGVRLVVDGAQSAGVTHLDVNETPIGALAVSTQKGLCSLYGMGFLYVRREWANKLHPQSLARFGVEIEAQHEADYDSGPIRLREAARRFDLGNYNFLAAALVNESLDLLLQFGTEAIDRYVSTLATRLTHALMGQGLKVPRSDANIRPSNIVCVDFGGDAACAHRIQQGLATRNVFVTVRGSMLRYSLHFYNDVQDVDVAVAATIEALAD</sequence>
<dbReference type="InterPro" id="IPR000192">
    <property type="entry name" value="Aminotrans_V_dom"/>
</dbReference>
<dbReference type="Gene3D" id="3.40.640.10">
    <property type="entry name" value="Type I PLP-dependent aspartate aminotransferase-like (Major domain)"/>
    <property type="match status" value="1"/>
</dbReference>
<evidence type="ECO:0000259" key="5">
    <source>
        <dbReference type="Pfam" id="PF00266"/>
    </source>
</evidence>
<dbReference type="InterPro" id="IPR015422">
    <property type="entry name" value="PyrdxlP-dep_Trfase_small"/>
</dbReference>
<accession>V8QVV7</accession>
<dbReference type="PANTHER" id="PTHR43586:SF15">
    <property type="entry name" value="BLR3095 PROTEIN"/>
    <property type="match status" value="1"/>
</dbReference>
<dbReference type="PROSITE" id="PS00595">
    <property type="entry name" value="AA_TRANSFER_CLASS_5"/>
    <property type="match status" value="1"/>
</dbReference>
<evidence type="ECO:0000256" key="1">
    <source>
        <dbReference type="ARBA" id="ARBA00001933"/>
    </source>
</evidence>
<protein>
    <recommendedName>
        <fullName evidence="5">Aminotransferase class V domain-containing protein</fullName>
    </recommendedName>
</protein>
<comment type="cofactor">
    <cofactor evidence="1 4">
        <name>pyridoxal 5'-phosphate</name>
        <dbReference type="ChEBI" id="CHEBI:597326"/>
    </cofactor>
</comment>
<dbReference type="InterPro" id="IPR020578">
    <property type="entry name" value="Aminotrans_V_PyrdxlP_BS"/>
</dbReference>
<dbReference type="AlphaFoldDB" id="V8QVV7"/>
<name>V8QVV7_9BURK</name>
<dbReference type="PANTHER" id="PTHR43586">
    <property type="entry name" value="CYSTEINE DESULFURASE"/>
    <property type="match status" value="1"/>
</dbReference>
<evidence type="ECO:0000256" key="2">
    <source>
        <dbReference type="ARBA" id="ARBA00022898"/>
    </source>
</evidence>
<reference evidence="6 7" key="1">
    <citation type="journal article" date="2014" name="Genome Announc.">
        <title>Draft Genome Sequence of Advenella kashmirensis Strain W13003, a Polycyclic Aromatic Hydrocarbon-Degrading Bacterium.</title>
        <authorList>
            <person name="Wang X."/>
            <person name="Jin D."/>
            <person name="Zhou L."/>
            <person name="Wu L."/>
            <person name="An W."/>
            <person name="Zhao L."/>
        </authorList>
    </citation>
    <scope>NUCLEOTIDE SEQUENCE [LARGE SCALE GENOMIC DNA]</scope>
    <source>
        <strain evidence="6 7">W13003</strain>
    </source>
</reference>
<dbReference type="Pfam" id="PF00266">
    <property type="entry name" value="Aminotran_5"/>
    <property type="match status" value="1"/>
</dbReference>
<dbReference type="OrthoDB" id="9764293at2"/>
<dbReference type="Proteomes" id="UP000018733">
    <property type="component" value="Unassembled WGS sequence"/>
</dbReference>
<organism evidence="6 7">
    <name type="scientific">Advenella kashmirensis W13003</name>
    <dbReference type="NCBI Taxonomy" id="1424334"/>
    <lineage>
        <taxon>Bacteria</taxon>
        <taxon>Pseudomonadati</taxon>
        <taxon>Pseudomonadota</taxon>
        <taxon>Betaproteobacteria</taxon>
        <taxon>Burkholderiales</taxon>
        <taxon>Alcaligenaceae</taxon>
    </lineage>
</organism>
<evidence type="ECO:0000256" key="4">
    <source>
        <dbReference type="RuleBase" id="RU004504"/>
    </source>
</evidence>
<dbReference type="EMBL" id="AYXT01000009">
    <property type="protein sequence ID" value="ETF03488.1"/>
    <property type="molecule type" value="Genomic_DNA"/>
</dbReference>
<dbReference type="HOGENOM" id="CLU_003433_2_1_4"/>
<evidence type="ECO:0000313" key="7">
    <source>
        <dbReference type="Proteomes" id="UP000018733"/>
    </source>
</evidence>
<dbReference type="RefSeq" id="WP_024004832.1">
    <property type="nucleotide sequence ID" value="NZ_KI650979.1"/>
</dbReference>
<comment type="caution">
    <text evidence="6">The sequence shown here is derived from an EMBL/GenBank/DDBJ whole genome shotgun (WGS) entry which is preliminary data.</text>
</comment>